<dbReference type="EMBL" id="KB707529">
    <property type="protein sequence ID" value="EMR61864.1"/>
    <property type="molecule type" value="Genomic_DNA"/>
</dbReference>
<dbReference type="OrthoDB" id="74412at2759"/>
<name>M7S708_EUTLA</name>
<feature type="compositionally biased region" description="Low complexity" evidence="1">
    <location>
        <begin position="580"/>
        <end position="589"/>
    </location>
</feature>
<dbReference type="AlphaFoldDB" id="M7S708"/>
<feature type="compositionally biased region" description="Basic residues" evidence="1">
    <location>
        <begin position="625"/>
        <end position="634"/>
    </location>
</feature>
<feature type="compositionally biased region" description="Basic and acidic residues" evidence="1">
    <location>
        <begin position="487"/>
        <end position="497"/>
    </location>
</feature>
<feature type="region of interest" description="Disordered" evidence="1">
    <location>
        <begin position="555"/>
        <end position="636"/>
    </location>
</feature>
<feature type="compositionally biased region" description="Basic and acidic residues" evidence="1">
    <location>
        <begin position="615"/>
        <end position="624"/>
    </location>
</feature>
<feature type="region of interest" description="Disordered" evidence="1">
    <location>
        <begin position="455"/>
        <end position="530"/>
    </location>
</feature>
<gene>
    <name evidence="2" type="ORF">UCREL1_11208</name>
</gene>
<sequence length="785" mass="85118">MSEIGDSTKASSLSESTDETIQANKEEEEAAGDSTQKDNNNSNGNSNDDADTNYENQIPHNEAEQHSKMTIEDSTDSSGGIKMRPVETDEPAPEVPKVTPEDPQADTLKKVASEDATSTAFSQSLSQESQQQQISEPHPSSFQTTEPTENIRDTVAVAEDITSKHPTKLPDTIVAKESQPSKEKDKGDIEEQSLQGNQESLVIPPKSSRRKSVDPLRTDLTASKTPQSEVSDPLLDDDLMDELQSAEVQEARPMLVSKSPINPVFPGNNLSISKDADTKGPAHLVRTVSNPIRGPLLVPTDVSQSSARSVSAGGAAYLHNITRQPSSAGLLKKGGVGSSISQRIKALEKLSSTTVKDDGRPKTATPTSSFYTVQKGTIQQPSKPASLADRASSVTRGSPPRDESREHTPDTPEKQKRGRSGSMANRLTVFEGQGLIPPAPRGRPESIQVTARILRDNTQDSLSRPQSRRDPTEFGPVELKESPLIIDVRKSEPEPKSEAPAVDSPKETIMERRMSRDLNATPEDVDKKSRRPSLGIVKDFIKDRRASVISKSTDNLLNLGSPKTATRPPSSNSNYSNLVRRMSTSSRRSLSYDRDSNGNSMPLGSPSVISDNSGDDEKGNDKKSAKNRASRFMRRLSNSFAPSRKAVSANISPTLTEEPADEAAALPETQPSVSAYMGDVNVQFPDNLLWKRRSMCLDTSGWLILSAVQGAGVGGKDKAGIKRYHLSDFRAPYAPDVEVQELPNSVRLDLVEGSCLQIACEDRNGQVNALQSLQDAHRNHSSLGH</sequence>
<feature type="compositionally biased region" description="Basic and acidic residues" evidence="1">
    <location>
        <begin position="179"/>
        <end position="189"/>
    </location>
</feature>
<feature type="compositionally biased region" description="Basic and acidic residues" evidence="1">
    <location>
        <begin position="399"/>
        <end position="415"/>
    </location>
</feature>
<evidence type="ECO:0000256" key="1">
    <source>
        <dbReference type="SAM" id="MobiDB-lite"/>
    </source>
</evidence>
<dbReference type="Proteomes" id="UP000012174">
    <property type="component" value="Unassembled WGS sequence"/>
</dbReference>
<keyword evidence="3" id="KW-1185">Reference proteome</keyword>
<evidence type="ECO:0000313" key="3">
    <source>
        <dbReference type="Proteomes" id="UP000012174"/>
    </source>
</evidence>
<dbReference type="KEGG" id="ela:UCREL1_11208"/>
<reference evidence="3" key="1">
    <citation type="journal article" date="2013" name="Genome Announc.">
        <title>Draft genome sequence of the grapevine dieback fungus Eutypa lata UCR-EL1.</title>
        <authorList>
            <person name="Blanco-Ulate B."/>
            <person name="Rolshausen P.E."/>
            <person name="Cantu D."/>
        </authorList>
    </citation>
    <scope>NUCLEOTIDE SEQUENCE [LARGE SCALE GENOMIC DNA]</scope>
    <source>
        <strain evidence="3">UCR-EL1</strain>
    </source>
</reference>
<dbReference type="OMA" id="QCACESA"/>
<organism evidence="2 3">
    <name type="scientific">Eutypa lata (strain UCR-EL1)</name>
    <name type="common">Grapevine dieback disease fungus</name>
    <name type="synonym">Eutypa armeniacae</name>
    <dbReference type="NCBI Taxonomy" id="1287681"/>
    <lineage>
        <taxon>Eukaryota</taxon>
        <taxon>Fungi</taxon>
        <taxon>Dikarya</taxon>
        <taxon>Ascomycota</taxon>
        <taxon>Pezizomycotina</taxon>
        <taxon>Sordariomycetes</taxon>
        <taxon>Xylariomycetidae</taxon>
        <taxon>Xylariales</taxon>
        <taxon>Diatrypaceae</taxon>
        <taxon>Eutypa</taxon>
    </lineage>
</organism>
<dbReference type="STRING" id="1287681.M7S708"/>
<proteinExistence type="predicted"/>
<evidence type="ECO:0000313" key="2">
    <source>
        <dbReference type="EMBL" id="EMR61864.1"/>
    </source>
</evidence>
<dbReference type="HOGENOM" id="CLU_004392_1_0_1"/>
<feature type="region of interest" description="Disordered" evidence="1">
    <location>
        <begin position="1"/>
        <end position="236"/>
    </location>
</feature>
<feature type="compositionally biased region" description="Basic and acidic residues" evidence="1">
    <location>
        <begin position="61"/>
        <end position="71"/>
    </location>
</feature>
<accession>M7S708</accession>
<feature type="region of interest" description="Disordered" evidence="1">
    <location>
        <begin position="351"/>
        <end position="425"/>
    </location>
</feature>
<feature type="compositionally biased region" description="Polar residues" evidence="1">
    <location>
        <begin position="597"/>
        <end position="612"/>
    </location>
</feature>
<feature type="compositionally biased region" description="Polar residues" evidence="1">
    <location>
        <begin position="220"/>
        <end position="230"/>
    </location>
</feature>
<feature type="compositionally biased region" description="Low complexity" evidence="1">
    <location>
        <begin position="122"/>
        <end position="141"/>
    </location>
</feature>
<feature type="compositionally biased region" description="Basic and acidic residues" evidence="1">
    <location>
        <begin position="504"/>
        <end position="516"/>
    </location>
</feature>
<feature type="compositionally biased region" description="Polar residues" evidence="1">
    <location>
        <begin position="364"/>
        <end position="383"/>
    </location>
</feature>
<protein>
    <submittedName>
        <fullName evidence="2">Putative gpi-anchored cell surface glyco protein</fullName>
    </submittedName>
</protein>
<feature type="compositionally biased region" description="Polar residues" evidence="1">
    <location>
        <begin position="555"/>
        <end position="577"/>
    </location>
</feature>
<feature type="compositionally biased region" description="Low complexity" evidence="1">
    <location>
        <begin position="38"/>
        <end position="47"/>
    </location>
</feature>
<feature type="compositionally biased region" description="Polar residues" evidence="1">
    <location>
        <begin position="8"/>
        <end position="23"/>
    </location>
</feature>
<dbReference type="eggNOG" id="ENOG502RYYT">
    <property type="taxonomic scope" value="Eukaryota"/>
</dbReference>
<feature type="region of interest" description="Disordered" evidence="1">
    <location>
        <begin position="251"/>
        <end position="278"/>
    </location>
</feature>